<sequence>MSEEQYPNVPNIKDTAVNFPNNNTQDDIQLDWDILSRKSSSAESGLAESDDLGISWDQVLPVGKNARNVDDDENVDASQLSGTVFCSEFRSECLDGTSYSDSDEDNFFMDFDDVRRCETITEEDDDDESRLNSRATIIKEETNDEWGLCGKRSGSEVTLRADNSNITSTIDLNSPGIREETPHVGSKIETCLLNLEESIQLNEIELTMIPEALLLLNHLQILYLSNNQITSLPPSFFSRLSKLRWLDLRHNQLNCLPWNIGEHSNLTTLLLEGNRLTILPPELGLVPNLRGLNIRNNPLVDPPENILNLGLHGILHYLRQKIIVLNEQKEEDENES</sequence>
<evidence type="ECO:0000256" key="2">
    <source>
        <dbReference type="ARBA" id="ARBA00022737"/>
    </source>
</evidence>
<dbReference type="SUPFAM" id="SSF52058">
    <property type="entry name" value="L domain-like"/>
    <property type="match status" value="1"/>
</dbReference>
<dbReference type="InterPro" id="IPR032675">
    <property type="entry name" value="LRR_dom_sf"/>
</dbReference>
<accession>T1JJ65</accession>
<protein>
    <submittedName>
        <fullName evidence="3">Uncharacterized protein</fullName>
    </submittedName>
</protein>
<proteinExistence type="predicted"/>
<dbReference type="Gene3D" id="3.80.10.10">
    <property type="entry name" value="Ribonuclease Inhibitor"/>
    <property type="match status" value="1"/>
</dbReference>
<keyword evidence="2" id="KW-0677">Repeat</keyword>
<dbReference type="InterPro" id="IPR001611">
    <property type="entry name" value="Leu-rich_rpt"/>
</dbReference>
<dbReference type="EMBL" id="AFFK01018331">
    <property type="status" value="NOT_ANNOTATED_CDS"/>
    <property type="molecule type" value="Genomic_DNA"/>
</dbReference>
<keyword evidence="1" id="KW-0433">Leucine-rich repeat</keyword>
<dbReference type="PANTHER" id="PTHR48051:SF35">
    <property type="entry name" value="LEUCINE-RICH REPEAT-CONTAINING PROTEIN 27"/>
    <property type="match status" value="1"/>
</dbReference>
<dbReference type="Pfam" id="PF13855">
    <property type="entry name" value="LRR_8"/>
    <property type="match status" value="1"/>
</dbReference>
<evidence type="ECO:0000313" key="3">
    <source>
        <dbReference type="EnsemblMetazoa" id="SMAR013895-PA"/>
    </source>
</evidence>
<reference evidence="3" key="2">
    <citation type="submission" date="2015-02" db="UniProtKB">
        <authorList>
            <consortium name="EnsemblMetazoa"/>
        </authorList>
    </citation>
    <scope>IDENTIFICATION</scope>
</reference>
<evidence type="ECO:0000313" key="4">
    <source>
        <dbReference type="Proteomes" id="UP000014500"/>
    </source>
</evidence>
<organism evidence="3 4">
    <name type="scientific">Strigamia maritima</name>
    <name type="common">European centipede</name>
    <name type="synonym">Geophilus maritimus</name>
    <dbReference type="NCBI Taxonomy" id="126957"/>
    <lineage>
        <taxon>Eukaryota</taxon>
        <taxon>Metazoa</taxon>
        <taxon>Ecdysozoa</taxon>
        <taxon>Arthropoda</taxon>
        <taxon>Myriapoda</taxon>
        <taxon>Chilopoda</taxon>
        <taxon>Pleurostigmophora</taxon>
        <taxon>Geophilomorpha</taxon>
        <taxon>Linotaeniidae</taxon>
        <taxon>Strigamia</taxon>
    </lineage>
</organism>
<dbReference type="GO" id="GO:0005737">
    <property type="term" value="C:cytoplasm"/>
    <property type="evidence" value="ECO:0007669"/>
    <property type="project" value="TreeGrafter"/>
</dbReference>
<reference evidence="4" key="1">
    <citation type="submission" date="2011-05" db="EMBL/GenBank/DDBJ databases">
        <authorList>
            <person name="Richards S.R."/>
            <person name="Qu J."/>
            <person name="Jiang H."/>
            <person name="Jhangiani S.N."/>
            <person name="Agravi P."/>
            <person name="Goodspeed R."/>
            <person name="Gross S."/>
            <person name="Mandapat C."/>
            <person name="Jackson L."/>
            <person name="Mathew T."/>
            <person name="Pu L."/>
            <person name="Thornton R."/>
            <person name="Saada N."/>
            <person name="Wilczek-Boney K.B."/>
            <person name="Lee S."/>
            <person name="Kovar C."/>
            <person name="Wu Y."/>
            <person name="Scherer S.E."/>
            <person name="Worley K.C."/>
            <person name="Muzny D.M."/>
            <person name="Gibbs R."/>
        </authorList>
    </citation>
    <scope>NUCLEOTIDE SEQUENCE</scope>
    <source>
        <strain evidence="4">Brora</strain>
    </source>
</reference>
<evidence type="ECO:0000256" key="1">
    <source>
        <dbReference type="ARBA" id="ARBA00022614"/>
    </source>
</evidence>
<dbReference type="InterPro" id="IPR003591">
    <property type="entry name" value="Leu-rich_rpt_typical-subtyp"/>
</dbReference>
<dbReference type="InterPro" id="IPR050216">
    <property type="entry name" value="LRR_domain-containing"/>
</dbReference>
<dbReference type="SMART" id="SM00364">
    <property type="entry name" value="LRR_BAC"/>
    <property type="match status" value="4"/>
</dbReference>
<dbReference type="eggNOG" id="KOG0620">
    <property type="taxonomic scope" value="Eukaryota"/>
</dbReference>
<keyword evidence="4" id="KW-1185">Reference proteome</keyword>
<dbReference type="EnsemblMetazoa" id="SMAR013895-RA">
    <property type="protein sequence ID" value="SMAR013895-PA"/>
    <property type="gene ID" value="SMAR013895"/>
</dbReference>
<dbReference type="PhylomeDB" id="T1JJ65"/>
<dbReference type="PANTHER" id="PTHR48051">
    <property type="match status" value="1"/>
</dbReference>
<dbReference type="PROSITE" id="PS51450">
    <property type="entry name" value="LRR"/>
    <property type="match status" value="2"/>
</dbReference>
<dbReference type="AlphaFoldDB" id="T1JJ65"/>
<dbReference type="SMART" id="SM00369">
    <property type="entry name" value="LRR_TYP"/>
    <property type="match status" value="4"/>
</dbReference>
<dbReference type="STRING" id="126957.T1JJ65"/>
<name>T1JJ65_STRMM</name>
<dbReference type="HOGENOM" id="CLU_825346_0_0_1"/>
<dbReference type="Proteomes" id="UP000014500">
    <property type="component" value="Unassembled WGS sequence"/>
</dbReference>